<dbReference type="PANTHER" id="PTHR43365">
    <property type="entry name" value="BLR7806 PROTEIN"/>
    <property type="match status" value="1"/>
</dbReference>
<sequence>MTTTTTNEVYIVDCIRTPIGRGYSNGSLHSIQPIDLLSYTLDQLMKRNPNVDRGLVEDVICGVVSPLREQGANIARFAALKAGLPINVPGVQLNRMCGSGQQAIHFGSQAIRSGDMDIVIGCGVEMMSIVPMGSDWQLDNPKFVEGFNFKVLHQGVSSEMIAEKYNLTRDEIDKFSGRSHELADNATKKGYFKDQIIPVTLQDGKVVDKDEGIRVPVDYKKMSTLKTPFKPNGKISAANASQISDGASAVLLVSGRLVKKLGLKPRARIVTCTVVGSDPEYMLLGPIPATIKALEKSGLTKDQIDLYEINEAFASVVLGWKKELNIDLDKINPNGGAIAHGHPLGATGCILMTKMVNELERSNKKYALQTMCIGFGQATATIIENCSYKPISKL</sequence>
<feature type="active site" description="Proton acceptor" evidence="4">
    <location>
        <position position="372"/>
    </location>
</feature>
<dbReference type="GeneID" id="8617045"/>
<evidence type="ECO:0000256" key="3">
    <source>
        <dbReference type="ARBA" id="ARBA00023315"/>
    </source>
</evidence>
<dbReference type="NCBIfam" id="TIGR01930">
    <property type="entry name" value="AcCoA-C-Actrans"/>
    <property type="match status" value="1"/>
</dbReference>
<keyword evidence="9" id="KW-1185">Reference proteome</keyword>
<evidence type="ECO:0000256" key="5">
    <source>
        <dbReference type="RuleBase" id="RU003557"/>
    </source>
</evidence>
<evidence type="ECO:0000259" key="7">
    <source>
        <dbReference type="Pfam" id="PF02803"/>
    </source>
</evidence>
<evidence type="ECO:0000313" key="9">
    <source>
        <dbReference type="Proteomes" id="UP000002195"/>
    </source>
</evidence>
<gene>
    <name evidence="8" type="ORF">DDB_G0269588</name>
</gene>
<keyword evidence="2 5" id="KW-0808">Transferase</keyword>
<reference evidence="8 9" key="1">
    <citation type="journal article" date="2005" name="Nature">
        <title>The genome of the social amoeba Dictyostelium discoideum.</title>
        <authorList>
            <consortium name="The Dictyostelium discoideum Sequencing Consortium"/>
            <person name="Eichinger L."/>
            <person name="Pachebat J.A."/>
            <person name="Glockner G."/>
            <person name="Rajandream M.A."/>
            <person name="Sucgang R."/>
            <person name="Berriman M."/>
            <person name="Song J."/>
            <person name="Olsen R."/>
            <person name="Szafranski K."/>
            <person name="Xu Q."/>
            <person name="Tunggal B."/>
            <person name="Kummerfeld S."/>
            <person name="Madera M."/>
            <person name="Konfortov B.A."/>
            <person name="Rivero F."/>
            <person name="Bankier A.T."/>
            <person name="Lehmann R."/>
            <person name="Hamlin N."/>
            <person name="Davies R."/>
            <person name="Gaudet P."/>
            <person name="Fey P."/>
            <person name="Pilcher K."/>
            <person name="Chen G."/>
            <person name="Saunders D."/>
            <person name="Sodergren E."/>
            <person name="Davis P."/>
            <person name="Kerhornou A."/>
            <person name="Nie X."/>
            <person name="Hall N."/>
            <person name="Anjard C."/>
            <person name="Hemphill L."/>
            <person name="Bason N."/>
            <person name="Farbrother P."/>
            <person name="Desany B."/>
            <person name="Just E."/>
            <person name="Morio T."/>
            <person name="Rost R."/>
            <person name="Churcher C."/>
            <person name="Cooper J."/>
            <person name="Haydock S."/>
            <person name="van Driessche N."/>
            <person name="Cronin A."/>
            <person name="Goodhead I."/>
            <person name="Muzny D."/>
            <person name="Mourier T."/>
            <person name="Pain A."/>
            <person name="Lu M."/>
            <person name="Harper D."/>
            <person name="Lindsay R."/>
            <person name="Hauser H."/>
            <person name="James K."/>
            <person name="Quiles M."/>
            <person name="Madan Babu M."/>
            <person name="Saito T."/>
            <person name="Buchrieser C."/>
            <person name="Wardroper A."/>
            <person name="Felder M."/>
            <person name="Thangavelu M."/>
            <person name="Johnson D."/>
            <person name="Knights A."/>
            <person name="Loulseged H."/>
            <person name="Mungall K."/>
            <person name="Oliver K."/>
            <person name="Price C."/>
            <person name="Quail M.A."/>
            <person name="Urushihara H."/>
            <person name="Hernandez J."/>
            <person name="Rabbinowitsch E."/>
            <person name="Steffen D."/>
            <person name="Sanders M."/>
            <person name="Ma J."/>
            <person name="Kohara Y."/>
            <person name="Sharp S."/>
            <person name="Simmonds M."/>
            <person name="Spiegler S."/>
            <person name="Tivey A."/>
            <person name="Sugano S."/>
            <person name="White B."/>
            <person name="Walker D."/>
            <person name="Woodward J."/>
            <person name="Winckler T."/>
            <person name="Tanaka Y."/>
            <person name="Shaulsky G."/>
            <person name="Schleicher M."/>
            <person name="Weinstock G."/>
            <person name="Rosenthal A."/>
            <person name="Cox E.C."/>
            <person name="Chisholm R.L."/>
            <person name="Gibbs R."/>
            <person name="Loomis W.F."/>
            <person name="Platzer M."/>
            <person name="Kay R.R."/>
            <person name="Williams J."/>
            <person name="Dear P.H."/>
            <person name="Noegel A.A."/>
            <person name="Barrell B."/>
            <person name="Kuspa A."/>
        </authorList>
    </citation>
    <scope>NUCLEOTIDE SEQUENCE [LARGE SCALE GENOMIC DNA]</scope>
    <source>
        <strain evidence="8 9">AX4</strain>
    </source>
</reference>
<dbReference type="Proteomes" id="UP000002195">
    <property type="component" value="Unassembled WGS sequence"/>
</dbReference>
<dbReference type="OMA" id="RWCASSM"/>
<evidence type="ECO:0000256" key="4">
    <source>
        <dbReference type="PIRSR" id="PIRSR000429-1"/>
    </source>
</evidence>
<feature type="active site" description="Proton acceptor" evidence="4">
    <location>
        <position position="342"/>
    </location>
</feature>
<dbReference type="Pfam" id="PF00108">
    <property type="entry name" value="Thiolase_N"/>
    <property type="match status" value="1"/>
</dbReference>
<evidence type="ECO:0000259" key="6">
    <source>
        <dbReference type="Pfam" id="PF00108"/>
    </source>
</evidence>
<dbReference type="KEGG" id="ddi:DDB_G0269588"/>
<comment type="similarity">
    <text evidence="1 5">Belongs to the thiolase-like superfamily. Thiolase family.</text>
</comment>
<dbReference type="AlphaFoldDB" id="Q55DN6"/>
<dbReference type="PaxDb" id="44689-DDB0190384"/>
<dbReference type="PhylomeDB" id="Q55DN6"/>
<feature type="domain" description="Thiolase C-terminal" evidence="7">
    <location>
        <begin position="263"/>
        <end position="384"/>
    </location>
</feature>
<dbReference type="STRING" id="44689.Q55DN6"/>
<dbReference type="dictyBase" id="DDB_G0269588"/>
<dbReference type="RefSeq" id="XP_646095.1">
    <property type="nucleotide sequence ID" value="XM_641003.1"/>
</dbReference>
<dbReference type="InterPro" id="IPR020616">
    <property type="entry name" value="Thiolase_N"/>
</dbReference>
<dbReference type="InParanoid" id="Q55DN6"/>
<dbReference type="InterPro" id="IPR002155">
    <property type="entry name" value="Thiolase"/>
</dbReference>
<dbReference type="VEuPathDB" id="AmoebaDB:DDB_G0269588"/>
<evidence type="ECO:0000313" key="8">
    <source>
        <dbReference type="EMBL" id="EAL72144.1"/>
    </source>
</evidence>
<comment type="caution">
    <text evidence="8">The sequence shown here is derived from an EMBL/GenBank/DDBJ whole genome shotgun (WGS) entry which is preliminary data.</text>
</comment>
<dbReference type="CDD" id="cd00751">
    <property type="entry name" value="thiolase"/>
    <property type="match status" value="1"/>
</dbReference>
<evidence type="ECO:0008006" key="10">
    <source>
        <dbReference type="Google" id="ProtNLM"/>
    </source>
</evidence>
<dbReference type="EMBL" id="AAFI02000005">
    <property type="protein sequence ID" value="EAL72144.1"/>
    <property type="molecule type" value="Genomic_DNA"/>
</dbReference>
<protein>
    <recommendedName>
        <fullName evidence="10">Acetyl-CoA C-acyltransferase</fullName>
    </recommendedName>
</protein>
<feature type="domain" description="Thiolase N-terminal" evidence="6">
    <location>
        <begin position="9"/>
        <end position="254"/>
    </location>
</feature>
<dbReference type="GO" id="GO:0016747">
    <property type="term" value="F:acyltransferase activity, transferring groups other than amino-acyl groups"/>
    <property type="evidence" value="ECO:0007669"/>
    <property type="project" value="InterPro"/>
</dbReference>
<dbReference type="SMR" id="Q55DN6"/>
<evidence type="ECO:0000256" key="1">
    <source>
        <dbReference type="ARBA" id="ARBA00010982"/>
    </source>
</evidence>
<proteinExistence type="inferred from homology"/>
<dbReference type="eggNOG" id="KOG1391">
    <property type="taxonomic scope" value="Eukaryota"/>
</dbReference>
<feature type="active site" description="Acyl-thioester intermediate" evidence="4">
    <location>
        <position position="97"/>
    </location>
</feature>
<dbReference type="SUPFAM" id="SSF53901">
    <property type="entry name" value="Thiolase-like"/>
    <property type="match status" value="2"/>
</dbReference>
<keyword evidence="3 5" id="KW-0012">Acyltransferase</keyword>
<dbReference type="InterPro" id="IPR020617">
    <property type="entry name" value="Thiolase_C"/>
</dbReference>
<name>Q55DN6_DICDI</name>
<dbReference type="PROSITE" id="PS00737">
    <property type="entry name" value="THIOLASE_2"/>
    <property type="match status" value="1"/>
</dbReference>
<evidence type="ECO:0000256" key="2">
    <source>
        <dbReference type="ARBA" id="ARBA00022679"/>
    </source>
</evidence>
<dbReference type="InterPro" id="IPR020613">
    <property type="entry name" value="Thiolase_CS"/>
</dbReference>
<dbReference type="Pfam" id="PF02803">
    <property type="entry name" value="Thiolase_C"/>
    <property type="match status" value="1"/>
</dbReference>
<dbReference type="PANTHER" id="PTHR43365:SF1">
    <property type="entry name" value="ACETYL-COA C-ACYLTRANSFERASE"/>
    <property type="match status" value="1"/>
</dbReference>
<dbReference type="PIRSF" id="PIRSF000429">
    <property type="entry name" value="Ac-CoA_Ac_transf"/>
    <property type="match status" value="1"/>
</dbReference>
<dbReference type="Gene3D" id="3.40.47.10">
    <property type="match status" value="2"/>
</dbReference>
<organism evidence="8 9">
    <name type="scientific">Dictyostelium discoideum</name>
    <name type="common">Social amoeba</name>
    <dbReference type="NCBI Taxonomy" id="44689"/>
    <lineage>
        <taxon>Eukaryota</taxon>
        <taxon>Amoebozoa</taxon>
        <taxon>Evosea</taxon>
        <taxon>Eumycetozoa</taxon>
        <taxon>Dictyostelia</taxon>
        <taxon>Dictyosteliales</taxon>
        <taxon>Dictyosteliaceae</taxon>
        <taxon>Dictyostelium</taxon>
    </lineage>
</organism>
<dbReference type="HOGENOM" id="CLU_031026_2_3_1"/>
<dbReference type="InterPro" id="IPR016039">
    <property type="entry name" value="Thiolase-like"/>
</dbReference>
<accession>Q55DN6</accession>